<proteinExistence type="predicted"/>
<evidence type="ECO:0000313" key="2">
    <source>
        <dbReference type="Proteomes" id="UP000732399"/>
    </source>
</evidence>
<gene>
    <name evidence="1" type="ORF">HBH26_17895</name>
</gene>
<comment type="caution">
    <text evidence="1">The sequence shown here is derived from an EMBL/GenBank/DDBJ whole genome shotgun (WGS) entry which is preliminary data.</text>
</comment>
<organism evidence="1 2">
    <name type="scientific">Sphingomonas corticis</name>
    <dbReference type="NCBI Taxonomy" id="2722791"/>
    <lineage>
        <taxon>Bacteria</taxon>
        <taxon>Pseudomonadati</taxon>
        <taxon>Pseudomonadota</taxon>
        <taxon>Alphaproteobacteria</taxon>
        <taxon>Sphingomonadales</taxon>
        <taxon>Sphingomonadaceae</taxon>
        <taxon>Sphingomonas</taxon>
    </lineage>
</organism>
<dbReference type="EMBL" id="JAAVJH010000018">
    <property type="protein sequence ID" value="NJR80454.1"/>
    <property type="molecule type" value="Genomic_DNA"/>
</dbReference>
<reference evidence="1 2" key="1">
    <citation type="submission" date="2020-03" db="EMBL/GenBank/DDBJ databases">
        <authorList>
            <person name="Wang L."/>
            <person name="He N."/>
            <person name="Li Y."/>
            <person name="Fang Y."/>
            <person name="Zhang F."/>
        </authorList>
    </citation>
    <scope>NUCLEOTIDE SEQUENCE [LARGE SCALE GENOMIC DNA]</scope>
    <source>
        <strain evidence="1 2">36D10-4-7</strain>
    </source>
</reference>
<dbReference type="Proteomes" id="UP000732399">
    <property type="component" value="Unassembled WGS sequence"/>
</dbReference>
<accession>A0ABX1CSG5</accession>
<protein>
    <submittedName>
        <fullName evidence="1">HK97 gp10 family phage protein</fullName>
    </submittedName>
</protein>
<sequence>MKIEGFEEADANLEALAALSDAEALVALGIDALQPVADTARGIVRRRTGRLARSIGVGTRLSPRQAALSAPERGTVEIYVGPGSMPQAITEEFGTVNEAGHPYLRPAWDTRLADVLARLRQGAATRLQRITKG</sequence>
<dbReference type="RefSeq" id="WP_168136008.1">
    <property type="nucleotide sequence ID" value="NZ_JAAVJH010000018.1"/>
</dbReference>
<keyword evidence="2" id="KW-1185">Reference proteome</keyword>
<evidence type="ECO:0000313" key="1">
    <source>
        <dbReference type="EMBL" id="NJR80454.1"/>
    </source>
</evidence>
<name>A0ABX1CSG5_9SPHN</name>